<dbReference type="Pfam" id="PF04397">
    <property type="entry name" value="LytTR"/>
    <property type="match status" value="1"/>
</dbReference>
<feature type="domain" description="Response regulatory" evidence="2">
    <location>
        <begin position="2"/>
        <end position="114"/>
    </location>
</feature>
<protein>
    <recommendedName>
        <fullName evidence="6">LytTR family transcriptional regulator</fullName>
    </recommendedName>
</protein>
<dbReference type="InterPro" id="IPR001789">
    <property type="entry name" value="Sig_transdc_resp-reg_receiver"/>
</dbReference>
<dbReference type="Gene3D" id="3.40.50.2300">
    <property type="match status" value="1"/>
</dbReference>
<dbReference type="InterPro" id="IPR011006">
    <property type="entry name" value="CheY-like_superfamily"/>
</dbReference>
<dbReference type="SMART" id="SM00850">
    <property type="entry name" value="LytTR"/>
    <property type="match status" value="1"/>
</dbReference>
<accession>A0A023C0E8</accession>
<sequence>MNILIIEDEIPAFKKLLAYVDKSLHSDFEYTHTRSVEAAIKSLKEKTYDLILSDIEIIGGMSFDIFESVKTATPIVFCTAYDEHLLKAFQTNGIAYVLKPYTQSDIDEALKKYKELFYVKFNEHHFFEQFKTLLDKKDTYKKRLVIKKREGIKLVNTKDICFVEAHGDFCKLKDVDNNLHAVSMSIGVLSKELNPDQFFRINRSYIINLDCIENIIPYSKNRLSIKVKGLPVLVKTSTSLTKEFRKWIDR</sequence>
<keyword evidence="1" id="KW-0597">Phosphoprotein</keyword>
<dbReference type="SMART" id="SM00448">
    <property type="entry name" value="REC"/>
    <property type="match status" value="1"/>
</dbReference>
<evidence type="ECO:0000259" key="2">
    <source>
        <dbReference type="PROSITE" id="PS50110"/>
    </source>
</evidence>
<evidence type="ECO:0000259" key="3">
    <source>
        <dbReference type="PROSITE" id="PS50930"/>
    </source>
</evidence>
<feature type="domain" description="HTH LytTR-type" evidence="3">
    <location>
        <begin position="144"/>
        <end position="250"/>
    </location>
</feature>
<dbReference type="OrthoDB" id="2168082at2"/>
<dbReference type="PROSITE" id="PS50110">
    <property type="entry name" value="RESPONSE_REGULATORY"/>
    <property type="match status" value="1"/>
</dbReference>
<evidence type="ECO:0000313" key="5">
    <source>
        <dbReference type="Proteomes" id="UP000023541"/>
    </source>
</evidence>
<dbReference type="InterPro" id="IPR007492">
    <property type="entry name" value="LytTR_DNA-bd_dom"/>
</dbReference>
<comment type="caution">
    <text evidence="4">The sequence shown here is derived from an EMBL/GenBank/DDBJ whole genome shotgun (WGS) entry which is preliminary data.</text>
</comment>
<evidence type="ECO:0008006" key="6">
    <source>
        <dbReference type="Google" id="ProtNLM"/>
    </source>
</evidence>
<dbReference type="RefSeq" id="WP_034238389.1">
    <property type="nucleotide sequence ID" value="NZ_AQRA01000001.1"/>
</dbReference>
<evidence type="ECO:0000313" key="4">
    <source>
        <dbReference type="EMBL" id="EZH75735.1"/>
    </source>
</evidence>
<dbReference type="eggNOG" id="COG3279">
    <property type="taxonomic scope" value="Bacteria"/>
</dbReference>
<dbReference type="PANTHER" id="PTHR37299">
    <property type="entry name" value="TRANSCRIPTIONAL REGULATOR-RELATED"/>
    <property type="match status" value="1"/>
</dbReference>
<dbReference type="Pfam" id="PF00072">
    <property type="entry name" value="Response_reg"/>
    <property type="match status" value="1"/>
</dbReference>
<dbReference type="EMBL" id="AQRA01000001">
    <property type="protein sequence ID" value="EZH75735.1"/>
    <property type="molecule type" value="Genomic_DNA"/>
</dbReference>
<reference evidence="4 5" key="1">
    <citation type="submission" date="2014-04" db="EMBL/GenBank/DDBJ databases">
        <title>Aquimarina sp. 22II-S11-z7 Genome Sequencing.</title>
        <authorList>
            <person name="Lai Q."/>
        </authorList>
    </citation>
    <scope>NUCLEOTIDE SEQUENCE [LARGE SCALE GENOMIC DNA]</scope>
    <source>
        <strain evidence="4 5">22II-S11-z7</strain>
    </source>
</reference>
<dbReference type="GO" id="GO:0000156">
    <property type="term" value="F:phosphorelay response regulator activity"/>
    <property type="evidence" value="ECO:0007669"/>
    <property type="project" value="InterPro"/>
</dbReference>
<name>A0A023C0E8_9FLAO</name>
<dbReference type="STRING" id="1317122.ATO12_02795"/>
<organism evidence="4 5">
    <name type="scientific">Aquimarina atlantica</name>
    <dbReference type="NCBI Taxonomy" id="1317122"/>
    <lineage>
        <taxon>Bacteria</taxon>
        <taxon>Pseudomonadati</taxon>
        <taxon>Bacteroidota</taxon>
        <taxon>Flavobacteriia</taxon>
        <taxon>Flavobacteriales</taxon>
        <taxon>Flavobacteriaceae</taxon>
        <taxon>Aquimarina</taxon>
    </lineage>
</organism>
<dbReference type="PANTHER" id="PTHR37299:SF1">
    <property type="entry name" value="STAGE 0 SPORULATION PROTEIN A HOMOLOG"/>
    <property type="match status" value="1"/>
</dbReference>
<dbReference type="Proteomes" id="UP000023541">
    <property type="component" value="Unassembled WGS sequence"/>
</dbReference>
<dbReference type="GO" id="GO:0003677">
    <property type="term" value="F:DNA binding"/>
    <property type="evidence" value="ECO:0007669"/>
    <property type="project" value="InterPro"/>
</dbReference>
<dbReference type="PROSITE" id="PS50930">
    <property type="entry name" value="HTH_LYTTR"/>
    <property type="match status" value="1"/>
</dbReference>
<evidence type="ECO:0000256" key="1">
    <source>
        <dbReference type="PROSITE-ProRule" id="PRU00169"/>
    </source>
</evidence>
<feature type="modified residue" description="4-aspartylphosphate" evidence="1">
    <location>
        <position position="54"/>
    </location>
</feature>
<keyword evidence="5" id="KW-1185">Reference proteome</keyword>
<gene>
    <name evidence="4" type="ORF">ATO12_02795</name>
</gene>
<dbReference type="AlphaFoldDB" id="A0A023C0E8"/>
<proteinExistence type="predicted"/>
<dbReference type="InterPro" id="IPR046947">
    <property type="entry name" value="LytR-like"/>
</dbReference>
<dbReference type="Gene3D" id="2.40.50.1020">
    <property type="entry name" value="LytTr DNA-binding domain"/>
    <property type="match status" value="1"/>
</dbReference>
<dbReference type="SUPFAM" id="SSF52172">
    <property type="entry name" value="CheY-like"/>
    <property type="match status" value="1"/>
</dbReference>